<evidence type="ECO:0000313" key="6">
    <source>
        <dbReference type="Proteomes" id="UP001528823"/>
    </source>
</evidence>
<evidence type="ECO:0000256" key="3">
    <source>
        <dbReference type="ARBA" id="ARBA00023163"/>
    </source>
</evidence>
<sequence>MLISNKIANHIQQYMLCFNLAEEQQQSLASILSNDGENGYISLAQLDEALVFIYAITKDPDIHIKVANSITVSSLGVAGLLALNSMNVENSIHCLMKYCRNIIGSEAELKFDSDSPVCKLSFYFKTEYSLAIEFLSVYFLSFIDFILSSMTYQKINYTQLKLLKKEHYSNLNLLKRFGYICVLNDGELLWEIGFSSSHLNTKAVYYHQHLHKTLKSKLVEEIDIKQEQSLQELIYNAIFDMNYVAKINLSEVAKKIKMSPRTIQRKLSDEGVSFTDIQRKAIYQSGARFLNNPSYSIKEVAYCLGFTSVQAFHRAFKRASGMTPAQYRDKIR</sequence>
<dbReference type="InterPro" id="IPR009057">
    <property type="entry name" value="Homeodomain-like_sf"/>
</dbReference>
<keyword evidence="3" id="KW-0804">Transcription</keyword>
<feature type="domain" description="HTH araC/xylS-type" evidence="4">
    <location>
        <begin position="228"/>
        <end position="330"/>
    </location>
</feature>
<keyword evidence="1" id="KW-0805">Transcription regulation</keyword>
<gene>
    <name evidence="5" type="ORF">ORQ98_07885</name>
</gene>
<dbReference type="SMART" id="SM00342">
    <property type="entry name" value="HTH_ARAC"/>
    <property type="match status" value="1"/>
</dbReference>
<dbReference type="InterPro" id="IPR020449">
    <property type="entry name" value="Tscrpt_reg_AraC-type_HTH"/>
</dbReference>
<dbReference type="EMBL" id="JAPMOU010000007">
    <property type="protein sequence ID" value="MDE1461888.1"/>
    <property type="molecule type" value="Genomic_DNA"/>
</dbReference>
<reference evidence="5 6" key="1">
    <citation type="submission" date="2022-11" db="EMBL/GenBank/DDBJ databases">
        <title>Spartinivicinus poritis sp. nov., isolated from scleractinian coral Porites lutea.</title>
        <authorList>
            <person name="Zhang G."/>
            <person name="Cai L."/>
            <person name="Wei Q."/>
        </authorList>
    </citation>
    <scope>NUCLEOTIDE SEQUENCE [LARGE SCALE GENOMIC DNA]</scope>
    <source>
        <strain evidence="5 6">A2-2</strain>
    </source>
</reference>
<dbReference type="InterPro" id="IPR018060">
    <property type="entry name" value="HTH_AraC"/>
</dbReference>
<accession>A0ABT5U6A9</accession>
<dbReference type="PANTHER" id="PTHR47894">
    <property type="entry name" value="HTH-TYPE TRANSCRIPTIONAL REGULATOR GADX"/>
    <property type="match status" value="1"/>
</dbReference>
<dbReference type="Pfam" id="PF12833">
    <property type="entry name" value="HTH_18"/>
    <property type="match status" value="1"/>
</dbReference>
<proteinExistence type="predicted"/>
<organism evidence="5 6">
    <name type="scientific">Spartinivicinus poritis</name>
    <dbReference type="NCBI Taxonomy" id="2994640"/>
    <lineage>
        <taxon>Bacteria</taxon>
        <taxon>Pseudomonadati</taxon>
        <taxon>Pseudomonadota</taxon>
        <taxon>Gammaproteobacteria</taxon>
        <taxon>Oceanospirillales</taxon>
        <taxon>Zooshikellaceae</taxon>
        <taxon>Spartinivicinus</taxon>
    </lineage>
</organism>
<keyword evidence="6" id="KW-1185">Reference proteome</keyword>
<evidence type="ECO:0000256" key="2">
    <source>
        <dbReference type="ARBA" id="ARBA00023125"/>
    </source>
</evidence>
<dbReference type="Gene3D" id="1.10.10.60">
    <property type="entry name" value="Homeodomain-like"/>
    <property type="match status" value="1"/>
</dbReference>
<dbReference type="SUPFAM" id="SSF46689">
    <property type="entry name" value="Homeodomain-like"/>
    <property type="match status" value="1"/>
</dbReference>
<evidence type="ECO:0000259" key="4">
    <source>
        <dbReference type="PROSITE" id="PS01124"/>
    </source>
</evidence>
<dbReference type="PANTHER" id="PTHR47894:SF1">
    <property type="entry name" value="HTH-TYPE TRANSCRIPTIONAL REGULATOR VQSM"/>
    <property type="match status" value="1"/>
</dbReference>
<keyword evidence="2" id="KW-0238">DNA-binding</keyword>
<dbReference type="PROSITE" id="PS01124">
    <property type="entry name" value="HTH_ARAC_FAMILY_2"/>
    <property type="match status" value="1"/>
</dbReference>
<dbReference type="RefSeq" id="WP_274688247.1">
    <property type="nucleotide sequence ID" value="NZ_JAPMOU010000007.1"/>
</dbReference>
<name>A0ABT5U6A9_9GAMM</name>
<evidence type="ECO:0000256" key="1">
    <source>
        <dbReference type="ARBA" id="ARBA00023015"/>
    </source>
</evidence>
<comment type="caution">
    <text evidence="5">The sequence shown here is derived from an EMBL/GenBank/DDBJ whole genome shotgun (WGS) entry which is preliminary data.</text>
</comment>
<dbReference type="PRINTS" id="PR00032">
    <property type="entry name" value="HTHARAC"/>
</dbReference>
<dbReference type="Proteomes" id="UP001528823">
    <property type="component" value="Unassembled WGS sequence"/>
</dbReference>
<evidence type="ECO:0000313" key="5">
    <source>
        <dbReference type="EMBL" id="MDE1461888.1"/>
    </source>
</evidence>
<protein>
    <submittedName>
        <fullName evidence="5">Helix-turn-helix transcriptional regulator</fullName>
    </submittedName>
</protein>